<keyword evidence="3" id="KW-1185">Reference proteome</keyword>
<organism evidence="2 3">
    <name type="scientific">Ignicoccus pacificus DSM 13166</name>
    <dbReference type="NCBI Taxonomy" id="940294"/>
    <lineage>
        <taxon>Archaea</taxon>
        <taxon>Thermoproteota</taxon>
        <taxon>Thermoprotei</taxon>
        <taxon>Desulfurococcales</taxon>
        <taxon>Desulfurococcaceae</taxon>
        <taxon>Ignicoccus</taxon>
    </lineage>
</organism>
<feature type="transmembrane region" description="Helical" evidence="1">
    <location>
        <begin position="18"/>
        <end position="36"/>
    </location>
</feature>
<evidence type="ECO:0000313" key="2">
    <source>
        <dbReference type="EMBL" id="UXD22429.1"/>
    </source>
</evidence>
<keyword evidence="1" id="KW-0472">Membrane</keyword>
<evidence type="ECO:0000313" key="3">
    <source>
        <dbReference type="Proteomes" id="UP001063698"/>
    </source>
</evidence>
<keyword evidence="1" id="KW-0812">Transmembrane</keyword>
<dbReference type="Proteomes" id="UP001063698">
    <property type="component" value="Chromosome"/>
</dbReference>
<sequence>MRKILTKALTIDLTTFEWIMVILSLIAVLGWLFLVYKVSVTLDTLNKSLAAALGA</sequence>
<evidence type="ECO:0000256" key="1">
    <source>
        <dbReference type="SAM" id="Phobius"/>
    </source>
</evidence>
<reference evidence="2" key="1">
    <citation type="submission" date="2013-11" db="EMBL/GenBank/DDBJ databases">
        <title>Comparative genomics of Ignicoccus.</title>
        <authorList>
            <person name="Podar M."/>
        </authorList>
    </citation>
    <scope>NUCLEOTIDE SEQUENCE</scope>
    <source>
        <strain evidence="2">DSM 13166</strain>
    </source>
</reference>
<proteinExistence type="predicted"/>
<dbReference type="EMBL" id="CP006868">
    <property type="protein sequence ID" value="UXD22429.1"/>
    <property type="molecule type" value="Genomic_DNA"/>
</dbReference>
<keyword evidence="1" id="KW-1133">Transmembrane helix</keyword>
<protein>
    <submittedName>
        <fullName evidence="2">Uncharacterized protein</fullName>
    </submittedName>
</protein>
<dbReference type="AlphaFoldDB" id="A0A977KB53"/>
<gene>
    <name evidence="2" type="ORF">IPA_04685</name>
</gene>
<name>A0A977KB53_9CREN</name>
<dbReference type="KEGG" id="ipc:IPA_04685"/>
<accession>A0A977KB53</accession>